<evidence type="ECO:0000256" key="4">
    <source>
        <dbReference type="ARBA" id="ARBA00023136"/>
    </source>
</evidence>
<keyword evidence="4 5" id="KW-0472">Membrane</keyword>
<evidence type="ECO:0000256" key="3">
    <source>
        <dbReference type="ARBA" id="ARBA00022989"/>
    </source>
</evidence>
<proteinExistence type="predicted"/>
<protein>
    <submittedName>
        <fullName evidence="7">DCST2 protein</fullName>
    </submittedName>
</protein>
<dbReference type="EMBL" id="VYZH01003871">
    <property type="protein sequence ID" value="NWS47521.1"/>
    <property type="molecule type" value="Genomic_DNA"/>
</dbReference>
<gene>
    <name evidence="7" type="primary">Dcst2</name>
    <name evidence="7" type="ORF">PROATE_R05053</name>
</gene>
<dbReference type="InterPro" id="IPR051856">
    <property type="entry name" value="CSR-E3_Ligase_Protein"/>
</dbReference>
<accession>A0A7K5FRM1</accession>
<feature type="transmembrane region" description="Helical" evidence="5">
    <location>
        <begin position="71"/>
        <end position="90"/>
    </location>
</feature>
<dbReference type="Pfam" id="PF26039">
    <property type="entry name" value="Dcst2"/>
    <property type="match status" value="1"/>
</dbReference>
<evidence type="ECO:0000256" key="2">
    <source>
        <dbReference type="ARBA" id="ARBA00022692"/>
    </source>
</evidence>
<evidence type="ECO:0000313" key="8">
    <source>
        <dbReference type="Proteomes" id="UP000562415"/>
    </source>
</evidence>
<evidence type="ECO:0000256" key="5">
    <source>
        <dbReference type="SAM" id="Phobius"/>
    </source>
</evidence>
<feature type="non-terminal residue" evidence="7">
    <location>
        <position position="556"/>
    </location>
</feature>
<feature type="transmembrane region" description="Helical" evidence="5">
    <location>
        <begin position="475"/>
        <end position="496"/>
    </location>
</feature>
<reference evidence="7 8" key="1">
    <citation type="submission" date="2019-09" db="EMBL/GenBank/DDBJ databases">
        <title>Bird 10,000 Genomes (B10K) Project - Family phase.</title>
        <authorList>
            <person name="Zhang G."/>
        </authorList>
    </citation>
    <scope>NUCLEOTIDE SEQUENCE [LARGE SCALE GENOMIC DNA]</scope>
    <source>
        <strain evidence="7">B10K-DU-017-47</strain>
    </source>
</reference>
<feature type="non-terminal residue" evidence="7">
    <location>
        <position position="1"/>
    </location>
</feature>
<keyword evidence="8" id="KW-1185">Reference proteome</keyword>
<dbReference type="GO" id="GO:0016020">
    <property type="term" value="C:membrane"/>
    <property type="evidence" value="ECO:0007669"/>
    <property type="project" value="UniProtKB-SubCell"/>
</dbReference>
<feature type="transmembrane region" description="Helical" evidence="5">
    <location>
        <begin position="387"/>
        <end position="408"/>
    </location>
</feature>
<dbReference type="OrthoDB" id="6598372at2759"/>
<evidence type="ECO:0000259" key="6">
    <source>
        <dbReference type="Pfam" id="PF07782"/>
    </source>
</evidence>
<comment type="subcellular location">
    <subcellularLocation>
        <location evidence="1">Membrane</location>
        <topology evidence="1">Multi-pass membrane protein</topology>
    </subcellularLocation>
</comment>
<dbReference type="PANTHER" id="PTHR21041">
    <property type="entry name" value="DENDRITIC CELL-SPECIFIC TRANSMEMBRANE PROTEIN"/>
    <property type="match status" value="1"/>
</dbReference>
<dbReference type="Pfam" id="PF07782">
    <property type="entry name" value="DC_STAMP"/>
    <property type="match status" value="1"/>
</dbReference>
<name>A0A7K5FRM1_PROAR</name>
<feature type="transmembrane region" description="Helical" evidence="5">
    <location>
        <begin position="27"/>
        <end position="50"/>
    </location>
</feature>
<keyword evidence="3 5" id="KW-1133">Transmembrane helix</keyword>
<dbReference type="PANTHER" id="PTHR21041:SF6">
    <property type="entry name" value="DC-STAMP DOMAIN-CONTAINING PROTEIN 2"/>
    <property type="match status" value="1"/>
</dbReference>
<evidence type="ECO:0000256" key="1">
    <source>
        <dbReference type="ARBA" id="ARBA00004141"/>
    </source>
</evidence>
<dbReference type="InterPro" id="IPR012858">
    <property type="entry name" value="DC_STAMP-like"/>
</dbReference>
<sequence length="556" mass="62240">RSACGFVLGIALASLYGALVLLAQGHNIWYCLITTISLGALLGLGMAFSAKARVTVLLSLPQIFTKEGKMLMLLLALTMAVQGPCTNILHNFSRAAESLSCGAELALNQTAERLQRAQEPLINFLSKIKEIAQEAKAVGDRVRKCFRSIMDAVSHVARALRNVWLWLASIGQVCNEELGSPFHRCLSLFDEAKDNCERAIPFLFFLCYIVTVFKPLCGLANTALLFCIIPQYIQNFIQTDVAAPLNNALDRVRREFEFNISAVHQFDISLNASKSLGEVALDIMEGVSQSLEPTRQVLGLFLNVSFLAILYMYFKALRYRHRYLQDETFDNIYITRRFRELDQLRAEQGKPTVLPLTARECGRYISPAGLWLSRQEHRRYGLQLVGFLRHMLLGFCIILADYSLFWLLDLIQHQLRGEIVARAPAVVGVSVNGSGYTSEIYRDLVSAFGVLQQGNVSVVSQRCLIQPVEPDYNTYVFMGILYGICLFISVFGNYVARLRRLVCATYYPSREQERTAFLHSTILAQRAGLAQALFRAATLRAADAGKGNLFLVLTAR</sequence>
<dbReference type="Proteomes" id="UP000562415">
    <property type="component" value="Unassembled WGS sequence"/>
</dbReference>
<feature type="transmembrane region" description="Helical" evidence="5">
    <location>
        <begin position="297"/>
        <end position="314"/>
    </location>
</feature>
<evidence type="ECO:0000313" key="7">
    <source>
        <dbReference type="EMBL" id="NWS47521.1"/>
    </source>
</evidence>
<feature type="domain" description="Dendritic cell-specific transmembrane protein-like" evidence="6">
    <location>
        <begin position="329"/>
        <end position="519"/>
    </location>
</feature>
<keyword evidence="2 5" id="KW-0812">Transmembrane</keyword>
<organism evidence="7 8">
    <name type="scientific">Probosciger aterrimus</name>
    <name type="common">Palm cockatoo</name>
    <dbReference type="NCBI Taxonomy" id="141839"/>
    <lineage>
        <taxon>Eukaryota</taxon>
        <taxon>Metazoa</taxon>
        <taxon>Chordata</taxon>
        <taxon>Craniata</taxon>
        <taxon>Vertebrata</taxon>
        <taxon>Euteleostomi</taxon>
        <taxon>Archelosauria</taxon>
        <taxon>Archosauria</taxon>
        <taxon>Dinosauria</taxon>
        <taxon>Saurischia</taxon>
        <taxon>Theropoda</taxon>
        <taxon>Coelurosauria</taxon>
        <taxon>Aves</taxon>
        <taxon>Neognathae</taxon>
        <taxon>Neoaves</taxon>
        <taxon>Telluraves</taxon>
        <taxon>Australaves</taxon>
        <taxon>Psittaciformes</taxon>
        <taxon>Cacatuidae</taxon>
        <taxon>Probosciger</taxon>
    </lineage>
</organism>
<dbReference type="AlphaFoldDB" id="A0A7K5FRM1"/>
<comment type="caution">
    <text evidence="7">The sequence shown here is derived from an EMBL/GenBank/DDBJ whole genome shotgun (WGS) entry which is preliminary data.</text>
</comment>